<evidence type="ECO:0000313" key="5">
    <source>
        <dbReference type="EMBL" id="AFM03134.1"/>
    </source>
</evidence>
<gene>
    <name evidence="5" type="ordered locus">Fleli_0671</name>
</gene>
<dbReference type="KEGG" id="fli:Fleli_0671"/>
<dbReference type="InterPro" id="IPR020103">
    <property type="entry name" value="PsdUridine_synth_cat_dom_sf"/>
</dbReference>
<name>I4AGP9_BERLS</name>
<dbReference type="HOGENOM" id="CLU_024979_8_1_10"/>
<dbReference type="STRING" id="880071.Fleli_0671"/>
<dbReference type="EMBL" id="CP003345">
    <property type="protein sequence ID" value="AFM03134.1"/>
    <property type="molecule type" value="Genomic_DNA"/>
</dbReference>
<feature type="domain" description="Pseudouridine synthase RsuA/RluA-like" evidence="4">
    <location>
        <begin position="3"/>
        <end position="153"/>
    </location>
</feature>
<dbReference type="Proteomes" id="UP000006054">
    <property type="component" value="Chromosome"/>
</dbReference>
<evidence type="ECO:0000256" key="2">
    <source>
        <dbReference type="ARBA" id="ARBA00023235"/>
    </source>
</evidence>
<dbReference type="InterPro" id="IPR006145">
    <property type="entry name" value="PsdUridine_synth_RsuA/RluA"/>
</dbReference>
<evidence type="ECO:0000313" key="6">
    <source>
        <dbReference type="Proteomes" id="UP000006054"/>
    </source>
</evidence>
<keyword evidence="2 3" id="KW-0413">Isomerase</keyword>
<evidence type="ECO:0000256" key="1">
    <source>
        <dbReference type="ARBA" id="ARBA00008348"/>
    </source>
</evidence>
<dbReference type="InterPro" id="IPR020094">
    <property type="entry name" value="TruA/RsuA/RluB/E/F_N"/>
</dbReference>
<dbReference type="OrthoDB" id="1012272at2"/>
<dbReference type="InterPro" id="IPR018496">
    <property type="entry name" value="PsdUridine_synth_RsuA/RluB_CS"/>
</dbReference>
<dbReference type="GO" id="GO:0140098">
    <property type="term" value="F:catalytic activity, acting on RNA"/>
    <property type="evidence" value="ECO:0007669"/>
    <property type="project" value="UniProtKB-ARBA"/>
</dbReference>
<dbReference type="EC" id="5.4.99.-" evidence="3"/>
<dbReference type="NCBIfam" id="TIGR00093">
    <property type="entry name" value="pseudouridine synthase"/>
    <property type="match status" value="1"/>
</dbReference>
<dbReference type="Gene3D" id="3.30.70.580">
    <property type="entry name" value="Pseudouridine synthase I, catalytic domain, N-terminal subdomain"/>
    <property type="match status" value="1"/>
</dbReference>
<dbReference type="Gene3D" id="3.30.70.1560">
    <property type="entry name" value="Alpha-L RNA-binding motif"/>
    <property type="match status" value="1"/>
</dbReference>
<dbReference type="PANTHER" id="PTHR47683">
    <property type="entry name" value="PSEUDOURIDINE SYNTHASE FAMILY PROTEIN-RELATED"/>
    <property type="match status" value="1"/>
</dbReference>
<sequence length="197" mass="22780">MRYFIIYKPYGMICQFSKEGDKQTLADLDFKFPKDVYPLGRLDTDSEGLLILTNDKKLNHKLLNPSFKHERTYYVQVDGQIHKEALKQLEEGVVIRIKKKDYFTSPAKAESIDEPTLPPRNPPVRYRATIPTSWISLTLTEGKNRQVRHMTAAVKFPTLRLVRYAIEDIQLGEMQSGDIVELSGTELYTKLGMKLRE</sequence>
<reference evidence="6" key="1">
    <citation type="submission" date="2012-06" db="EMBL/GenBank/DDBJ databases">
        <title>The complete genome of Flexibacter litoralis DSM 6794.</title>
        <authorList>
            <person name="Lucas S."/>
            <person name="Copeland A."/>
            <person name="Lapidus A."/>
            <person name="Glavina del Rio T."/>
            <person name="Dalin E."/>
            <person name="Tice H."/>
            <person name="Bruce D."/>
            <person name="Goodwin L."/>
            <person name="Pitluck S."/>
            <person name="Peters L."/>
            <person name="Ovchinnikova G."/>
            <person name="Lu M."/>
            <person name="Kyrpides N."/>
            <person name="Mavromatis K."/>
            <person name="Ivanova N."/>
            <person name="Brettin T."/>
            <person name="Detter J.C."/>
            <person name="Han C."/>
            <person name="Larimer F."/>
            <person name="Land M."/>
            <person name="Hauser L."/>
            <person name="Markowitz V."/>
            <person name="Cheng J.-F."/>
            <person name="Hugenholtz P."/>
            <person name="Woyke T."/>
            <person name="Wu D."/>
            <person name="Spring S."/>
            <person name="Lang E."/>
            <person name="Kopitz M."/>
            <person name="Brambilla E."/>
            <person name="Klenk H.-P."/>
            <person name="Eisen J.A."/>
        </authorList>
    </citation>
    <scope>NUCLEOTIDE SEQUENCE [LARGE SCALE GENOMIC DNA]</scope>
    <source>
        <strain evidence="6">ATCC 23117 / DSM 6794 / NBRC 15988 / NCIMB 1366 / Sio-4</strain>
    </source>
</reference>
<evidence type="ECO:0000259" key="4">
    <source>
        <dbReference type="Pfam" id="PF00849"/>
    </source>
</evidence>
<comment type="similarity">
    <text evidence="1 3">Belongs to the pseudouridine synthase RsuA family.</text>
</comment>
<dbReference type="RefSeq" id="WP_014796593.1">
    <property type="nucleotide sequence ID" value="NC_018018.1"/>
</dbReference>
<dbReference type="InterPro" id="IPR042092">
    <property type="entry name" value="PsdUridine_s_RsuA/RluB/E/F_cat"/>
</dbReference>
<dbReference type="GO" id="GO:0003723">
    <property type="term" value="F:RNA binding"/>
    <property type="evidence" value="ECO:0007669"/>
    <property type="project" value="InterPro"/>
</dbReference>
<dbReference type="SUPFAM" id="SSF55120">
    <property type="entry name" value="Pseudouridine synthase"/>
    <property type="match status" value="1"/>
</dbReference>
<dbReference type="GO" id="GO:0006364">
    <property type="term" value="P:rRNA processing"/>
    <property type="evidence" value="ECO:0007669"/>
    <property type="project" value="UniProtKB-ARBA"/>
</dbReference>
<dbReference type="PANTHER" id="PTHR47683:SF2">
    <property type="entry name" value="RNA-BINDING S4 DOMAIN-CONTAINING PROTEIN"/>
    <property type="match status" value="1"/>
</dbReference>
<dbReference type="Pfam" id="PF00849">
    <property type="entry name" value="PseudoU_synth_2"/>
    <property type="match status" value="1"/>
</dbReference>
<dbReference type="InterPro" id="IPR050343">
    <property type="entry name" value="RsuA_PseudoU_synthase"/>
</dbReference>
<dbReference type="eggNOG" id="COG1187">
    <property type="taxonomic scope" value="Bacteria"/>
</dbReference>
<dbReference type="AlphaFoldDB" id="I4AGP9"/>
<organism evidence="5 6">
    <name type="scientific">Bernardetia litoralis (strain ATCC 23117 / DSM 6794 / NBRC 15988 / NCIMB 1366 / Fx l1 / Sio-4)</name>
    <name type="common">Flexibacter litoralis</name>
    <dbReference type="NCBI Taxonomy" id="880071"/>
    <lineage>
        <taxon>Bacteria</taxon>
        <taxon>Pseudomonadati</taxon>
        <taxon>Bacteroidota</taxon>
        <taxon>Cytophagia</taxon>
        <taxon>Cytophagales</taxon>
        <taxon>Bernardetiaceae</taxon>
        <taxon>Bernardetia</taxon>
    </lineage>
</organism>
<accession>I4AGP9</accession>
<dbReference type="GO" id="GO:0009982">
    <property type="term" value="F:pseudouridine synthase activity"/>
    <property type="evidence" value="ECO:0007669"/>
    <property type="project" value="InterPro"/>
</dbReference>
<protein>
    <recommendedName>
        <fullName evidence="3">Pseudouridine synthase</fullName>
        <ecNumber evidence="3">5.4.99.-</ecNumber>
    </recommendedName>
</protein>
<evidence type="ECO:0000256" key="3">
    <source>
        <dbReference type="RuleBase" id="RU003887"/>
    </source>
</evidence>
<dbReference type="PROSITE" id="PS01149">
    <property type="entry name" value="PSI_RSU"/>
    <property type="match status" value="1"/>
</dbReference>
<proteinExistence type="inferred from homology"/>
<keyword evidence="6" id="KW-1185">Reference proteome</keyword>
<dbReference type="PATRIC" id="fig|880071.3.peg.639"/>
<dbReference type="GO" id="GO:0001522">
    <property type="term" value="P:pseudouridine synthesis"/>
    <property type="evidence" value="ECO:0007669"/>
    <property type="project" value="InterPro"/>
</dbReference>
<dbReference type="InterPro" id="IPR000748">
    <property type="entry name" value="PsdUridine_synth_RsuA/RluB/E/F"/>
</dbReference>